<keyword evidence="8" id="KW-0238">DNA-binding</keyword>
<accession>A0A919XQI8</accession>
<reference evidence="11 12" key="1">
    <citation type="submission" date="2021-03" db="EMBL/GenBank/DDBJ databases">
        <title>Antimicrobial resistance genes in bacteria isolated from Japanese honey, and their potential for conferring macrolide and lincosamide resistance in the American foulbrood pathogen Paenibacillus larvae.</title>
        <authorList>
            <person name="Okamoto M."/>
            <person name="Kumagai M."/>
            <person name="Kanamori H."/>
            <person name="Takamatsu D."/>
        </authorList>
    </citation>
    <scope>NUCLEOTIDE SEQUENCE [LARGE SCALE GENOMIC DNA]</scope>
    <source>
        <strain evidence="11 12">J41TS12</strain>
    </source>
</reference>
<dbReference type="GO" id="GO:0004527">
    <property type="term" value="F:exonuclease activity"/>
    <property type="evidence" value="ECO:0007669"/>
    <property type="project" value="UniProtKB-KW"/>
</dbReference>
<evidence type="ECO:0000256" key="2">
    <source>
        <dbReference type="ARBA" id="ARBA00022741"/>
    </source>
</evidence>
<keyword evidence="12" id="KW-1185">Reference proteome</keyword>
<keyword evidence="6" id="KW-0269">Exonuclease</keyword>
<dbReference type="GO" id="GO:0005524">
    <property type="term" value="F:ATP binding"/>
    <property type="evidence" value="ECO:0007669"/>
    <property type="project" value="UniProtKB-KW"/>
</dbReference>
<dbReference type="SUPFAM" id="SSF52980">
    <property type="entry name" value="Restriction endonuclease-like"/>
    <property type="match status" value="1"/>
</dbReference>
<keyword evidence="9" id="KW-0234">DNA repair</keyword>
<keyword evidence="7" id="KW-0067">ATP-binding</keyword>
<keyword evidence="4" id="KW-0378">Hydrolase</keyword>
<sequence length="976" mass="111817">MDSNVFKHLYERCKERPFLKKVIVARSFAQGDQWLTRICKENGPLMNVETTTLESLIVRNTKSQLSHRKIQLLNREQGYWLVYELMLTHMPENNGYVSREGVTAGIVERFHCALQGLRLAGIKAAQLNPLDFENLSKGRYVIHLLSLYEQELARRSWTDLAGLSELLPEGDPGAIEYMISSSHYESLNRLEREMLDRLSGNKLYIWQEGRLFPESLAQHDREQIQLFRAAGTLAETREVIGRIYQQEVPFDQVELILSDYTGSYVAIHTLMEYLNIPSTFSQGISASFSNLGKAAIAYLDWLDSDFRVEVLIQAFRNGILSTRSLEKGELNMTPLQLVRMLEQSGIGWGRERYELLDIYTEHFGNPEHTAACTAWSLLFKELLIRLPEDRNWSIQDVLEGLVLFLENCTDIVDAHDHSVLTSLKEQRDSLIILEPSAISSESAVRYVKDSVMNLCIKQASPQSGHLHISSLENGGESGRTHTFILGMNDGAWSFSAKEDPILLDEEKKRIGGLRTMAESVKQAKQERAERLGGISGYVSLSYSSYDPVNQQDNHAAFELLQVCRGYTENEDMDFSEMNALLGRPAGFMAQQGNSNKDKSRNRLDRSEFWLGRLVAEGKVFLAEEALSATFPCSIRFKKEVQGDTLTEADGLIQPHGEMAIRYRGNSGIHLSVTELERYAECPKRFFYGSILKVREKDTPVFDRNIWLGPADRGNLLHEVFYRYLKERADFYLVDEVEDRTLQHDYSRLEHITDETISEYRRLIPPPSPHVFEQECKAIRQDVDVFYQTELKRQTLPKWFELSLSTDEHPLEVVLDSETVLFMKGFIDRVDELRPHEYKIYDYKTGNPRKYGENAYFAGGTQLQHALYAVAVEQYLRQTGLDPEARVTESAYYFPTERGKGEEVLRVQNRKPELVQLVKLLLDSIESGVFLGTPHADSCRWCAYKPVCGNQGDLVKAKWENEQNKLLLAWKEVNAYA</sequence>
<dbReference type="Gene3D" id="3.90.320.10">
    <property type="match status" value="1"/>
</dbReference>
<comment type="caution">
    <text evidence="11">The sequence shown here is derived from an EMBL/GenBank/DDBJ whole genome shotgun (WGS) entry which is preliminary data.</text>
</comment>
<keyword evidence="5" id="KW-0347">Helicase</keyword>
<evidence type="ECO:0000313" key="11">
    <source>
        <dbReference type="EMBL" id="GIO36571.1"/>
    </source>
</evidence>
<keyword evidence="3" id="KW-0227">DNA damage</keyword>
<dbReference type="GO" id="GO:0006281">
    <property type="term" value="P:DNA repair"/>
    <property type="evidence" value="ECO:0007669"/>
    <property type="project" value="UniProtKB-KW"/>
</dbReference>
<dbReference type="Pfam" id="PF12705">
    <property type="entry name" value="PDDEXK_1"/>
    <property type="match status" value="1"/>
</dbReference>
<dbReference type="AlphaFoldDB" id="A0A919XQI8"/>
<evidence type="ECO:0000256" key="5">
    <source>
        <dbReference type="ARBA" id="ARBA00022806"/>
    </source>
</evidence>
<keyword evidence="2" id="KW-0547">Nucleotide-binding</keyword>
<dbReference type="InterPro" id="IPR011604">
    <property type="entry name" value="PDDEXK-like_dom_sf"/>
</dbReference>
<dbReference type="EMBL" id="BORR01000004">
    <property type="protein sequence ID" value="GIO36571.1"/>
    <property type="molecule type" value="Genomic_DNA"/>
</dbReference>
<dbReference type="InterPro" id="IPR038726">
    <property type="entry name" value="PDDEXK_AddAB-type"/>
</dbReference>
<proteinExistence type="predicted"/>
<evidence type="ECO:0000256" key="8">
    <source>
        <dbReference type="ARBA" id="ARBA00023125"/>
    </source>
</evidence>
<protein>
    <recommendedName>
        <fullName evidence="10">PD-(D/E)XK endonuclease-like domain-containing protein</fullName>
    </recommendedName>
</protein>
<evidence type="ECO:0000256" key="1">
    <source>
        <dbReference type="ARBA" id="ARBA00022722"/>
    </source>
</evidence>
<dbReference type="SUPFAM" id="SSF52540">
    <property type="entry name" value="P-loop containing nucleoside triphosphate hydrolases"/>
    <property type="match status" value="1"/>
</dbReference>
<evidence type="ECO:0000256" key="6">
    <source>
        <dbReference type="ARBA" id="ARBA00022839"/>
    </source>
</evidence>
<organism evidence="11 12">
    <name type="scientific">Paenibacillus antibioticophila</name>
    <dbReference type="NCBI Taxonomy" id="1274374"/>
    <lineage>
        <taxon>Bacteria</taxon>
        <taxon>Bacillati</taxon>
        <taxon>Bacillota</taxon>
        <taxon>Bacilli</taxon>
        <taxon>Bacillales</taxon>
        <taxon>Paenibacillaceae</taxon>
        <taxon>Paenibacillus</taxon>
    </lineage>
</organism>
<evidence type="ECO:0000256" key="7">
    <source>
        <dbReference type="ARBA" id="ARBA00022840"/>
    </source>
</evidence>
<name>A0A919XQI8_9BACL</name>
<dbReference type="GO" id="GO:0003677">
    <property type="term" value="F:DNA binding"/>
    <property type="evidence" value="ECO:0007669"/>
    <property type="project" value="UniProtKB-KW"/>
</dbReference>
<evidence type="ECO:0000259" key="10">
    <source>
        <dbReference type="Pfam" id="PF12705"/>
    </source>
</evidence>
<dbReference type="RefSeq" id="WP_212938916.1">
    <property type="nucleotide sequence ID" value="NZ_BORR01000004.1"/>
</dbReference>
<evidence type="ECO:0000256" key="4">
    <source>
        <dbReference type="ARBA" id="ARBA00022801"/>
    </source>
</evidence>
<evidence type="ECO:0000256" key="3">
    <source>
        <dbReference type="ARBA" id="ARBA00022763"/>
    </source>
</evidence>
<feature type="domain" description="PD-(D/E)XK endonuclease-like" evidence="10">
    <location>
        <begin position="669"/>
        <end position="947"/>
    </location>
</feature>
<gene>
    <name evidence="11" type="ORF">J41TS12_14320</name>
</gene>
<dbReference type="Proteomes" id="UP000681162">
    <property type="component" value="Unassembled WGS sequence"/>
</dbReference>
<dbReference type="InterPro" id="IPR011335">
    <property type="entry name" value="Restrct_endonuc-II-like"/>
</dbReference>
<dbReference type="GO" id="GO:0004386">
    <property type="term" value="F:helicase activity"/>
    <property type="evidence" value="ECO:0007669"/>
    <property type="project" value="UniProtKB-KW"/>
</dbReference>
<keyword evidence="1" id="KW-0540">Nuclease</keyword>
<evidence type="ECO:0000313" key="12">
    <source>
        <dbReference type="Proteomes" id="UP000681162"/>
    </source>
</evidence>
<evidence type="ECO:0000256" key="9">
    <source>
        <dbReference type="ARBA" id="ARBA00023204"/>
    </source>
</evidence>
<dbReference type="InterPro" id="IPR027417">
    <property type="entry name" value="P-loop_NTPase"/>
</dbReference>